<dbReference type="InterPro" id="IPR004647">
    <property type="entry name" value="Fe-S_hydro-lyase_TtdB-typ_cat"/>
</dbReference>
<evidence type="ECO:0000313" key="5">
    <source>
        <dbReference type="Proteomes" id="UP000231343"/>
    </source>
</evidence>
<proteinExistence type="inferred from homology"/>
<name>A0A2H0XUC7_UNCSA</name>
<dbReference type="PANTHER" id="PTHR43351">
    <property type="entry name" value="L(+)-TARTRATE DEHYDRATASE SUBUNIT BETA"/>
    <property type="match status" value="1"/>
</dbReference>
<dbReference type="AlphaFoldDB" id="A0A2H0XUC7"/>
<accession>A0A2H0XUC7</accession>
<comment type="caution">
    <text evidence="4">The sequence shown here is derived from an EMBL/GenBank/DDBJ whole genome shotgun (WGS) entry which is preliminary data.</text>
</comment>
<sequence>MHIELKAPLSDNDIKKLKVGDKVLIAGKILVARDLAHQKMVKKSPLDLNGSIIYYASPTPTPPHYTIGSIGPTTATRMDAFTPALIRKGIKITIGKGKRDPKVMAGSVYLVVPGGAAALLSKSVVNSKVLAYAELGSEALREIEVVGFPAIVAIDLKGRSIFK</sequence>
<dbReference type="Pfam" id="PF05683">
    <property type="entry name" value="Fumerase_C"/>
    <property type="match status" value="1"/>
</dbReference>
<evidence type="ECO:0000259" key="3">
    <source>
        <dbReference type="Pfam" id="PF05683"/>
    </source>
</evidence>
<dbReference type="PANTHER" id="PTHR43351:SF2">
    <property type="entry name" value="L(+)-TARTRATE DEHYDRATASE SUBUNIT BETA-RELATED"/>
    <property type="match status" value="1"/>
</dbReference>
<dbReference type="EMBL" id="PEYM01000128">
    <property type="protein sequence ID" value="PIS28512.1"/>
    <property type="molecule type" value="Genomic_DNA"/>
</dbReference>
<gene>
    <name evidence="4" type="ORF">COT42_07675</name>
</gene>
<protein>
    <submittedName>
        <fullName evidence="4">Fumarate hydratase</fullName>
    </submittedName>
</protein>
<organism evidence="4 5">
    <name type="scientific">Candidatus Saganbacteria bacterium CG08_land_8_20_14_0_20_45_16</name>
    <dbReference type="NCBI Taxonomy" id="2014293"/>
    <lineage>
        <taxon>Bacteria</taxon>
        <taxon>Bacillati</taxon>
        <taxon>Saganbacteria</taxon>
    </lineage>
</organism>
<dbReference type="NCBIfam" id="TIGR00723">
    <property type="entry name" value="ttdB_fumA_fumB"/>
    <property type="match status" value="1"/>
</dbReference>
<dbReference type="GO" id="GO:0016836">
    <property type="term" value="F:hydro-lyase activity"/>
    <property type="evidence" value="ECO:0007669"/>
    <property type="project" value="InterPro"/>
</dbReference>
<reference evidence="4 5" key="1">
    <citation type="submission" date="2017-09" db="EMBL/GenBank/DDBJ databases">
        <title>Depth-based differentiation of microbial function through sediment-hosted aquifers and enrichment of novel symbionts in the deep terrestrial subsurface.</title>
        <authorList>
            <person name="Probst A.J."/>
            <person name="Ladd B."/>
            <person name="Jarett J.K."/>
            <person name="Geller-Mcgrath D.E."/>
            <person name="Sieber C.M."/>
            <person name="Emerson J.B."/>
            <person name="Anantharaman K."/>
            <person name="Thomas B.C."/>
            <person name="Malmstrom R."/>
            <person name="Stieglmeier M."/>
            <person name="Klingl A."/>
            <person name="Woyke T."/>
            <person name="Ryan C.M."/>
            <person name="Banfield J.F."/>
        </authorList>
    </citation>
    <scope>NUCLEOTIDE SEQUENCE [LARGE SCALE GENOMIC DNA]</scope>
    <source>
        <strain evidence="4">CG08_land_8_20_14_0_20_45_16</strain>
    </source>
</reference>
<evidence type="ECO:0000256" key="2">
    <source>
        <dbReference type="ARBA" id="ARBA00023239"/>
    </source>
</evidence>
<dbReference type="Gene3D" id="3.20.130.10">
    <property type="entry name" value="Fe-S hydro-lyase, tartrate dehydratase beta-type, catalytic domain"/>
    <property type="match status" value="1"/>
</dbReference>
<dbReference type="Proteomes" id="UP000231343">
    <property type="component" value="Unassembled WGS sequence"/>
</dbReference>
<evidence type="ECO:0000313" key="4">
    <source>
        <dbReference type="EMBL" id="PIS28512.1"/>
    </source>
</evidence>
<dbReference type="SUPFAM" id="SSF117457">
    <property type="entry name" value="FumA C-terminal domain-like"/>
    <property type="match status" value="1"/>
</dbReference>
<evidence type="ECO:0000256" key="1">
    <source>
        <dbReference type="ARBA" id="ARBA00008876"/>
    </source>
</evidence>
<comment type="similarity">
    <text evidence="1">Belongs to the class-I fumarase family.</text>
</comment>
<dbReference type="InterPro" id="IPR036660">
    <property type="entry name" value="Fe-S_hydroAse_TtdB_cat_sf"/>
</dbReference>
<keyword evidence="2" id="KW-0456">Lyase</keyword>
<feature type="domain" description="Fe-S hydro-lyase tartrate dehydratase beta-type catalytic" evidence="3">
    <location>
        <begin position="2"/>
        <end position="163"/>
    </location>
</feature>